<evidence type="ECO:0000313" key="2">
    <source>
        <dbReference type="EMBL" id="QEC68972.1"/>
    </source>
</evidence>
<dbReference type="Proteomes" id="UP000321533">
    <property type="component" value="Chromosome"/>
</dbReference>
<dbReference type="OrthoDB" id="680421at2"/>
<dbReference type="InterPro" id="IPR000595">
    <property type="entry name" value="cNMP-bd_dom"/>
</dbReference>
<protein>
    <submittedName>
        <fullName evidence="2">Crp/Fnr family transcriptional regulator</fullName>
    </submittedName>
</protein>
<feature type="domain" description="Cyclic nucleotide-binding" evidence="1">
    <location>
        <begin position="10"/>
        <end position="113"/>
    </location>
</feature>
<organism evidence="2 3">
    <name type="scientific">Panacibacter ginsenosidivorans</name>
    <dbReference type="NCBI Taxonomy" id="1813871"/>
    <lineage>
        <taxon>Bacteria</taxon>
        <taxon>Pseudomonadati</taxon>
        <taxon>Bacteroidota</taxon>
        <taxon>Chitinophagia</taxon>
        <taxon>Chitinophagales</taxon>
        <taxon>Chitinophagaceae</taxon>
        <taxon>Panacibacter</taxon>
    </lineage>
</organism>
<dbReference type="EMBL" id="CP042435">
    <property type="protein sequence ID" value="QEC68972.1"/>
    <property type="molecule type" value="Genomic_DNA"/>
</dbReference>
<dbReference type="Pfam" id="PF00027">
    <property type="entry name" value="cNMP_binding"/>
    <property type="match status" value="1"/>
</dbReference>
<dbReference type="RefSeq" id="WP_147191553.1">
    <property type="nucleotide sequence ID" value="NZ_CP042435.1"/>
</dbReference>
<name>A0A5B8VCE6_9BACT</name>
<dbReference type="CDD" id="cd00038">
    <property type="entry name" value="CAP_ED"/>
    <property type="match status" value="1"/>
</dbReference>
<evidence type="ECO:0000259" key="1">
    <source>
        <dbReference type="PROSITE" id="PS50042"/>
    </source>
</evidence>
<dbReference type="InterPro" id="IPR014710">
    <property type="entry name" value="RmlC-like_jellyroll"/>
</dbReference>
<dbReference type="KEGG" id="pgin:FRZ67_17260"/>
<reference evidence="2 3" key="1">
    <citation type="journal article" date="2016" name="Int. J. Syst. Evol. Microbiol.">
        <title>Panacibacter ginsenosidivorans gen. nov., sp. nov., with ginsenoside converting activity isolated from soil of a ginseng field.</title>
        <authorList>
            <person name="Siddiqi M.Z."/>
            <person name="Muhammad Shafi S."/>
            <person name="Choi K.D."/>
            <person name="Im W.T."/>
        </authorList>
    </citation>
    <scope>NUCLEOTIDE SEQUENCE [LARGE SCALE GENOMIC DNA]</scope>
    <source>
        <strain evidence="2 3">Gsoil1550</strain>
    </source>
</reference>
<dbReference type="InterPro" id="IPR018490">
    <property type="entry name" value="cNMP-bd_dom_sf"/>
</dbReference>
<proteinExistence type="predicted"/>
<dbReference type="PROSITE" id="PS50042">
    <property type="entry name" value="CNMP_BINDING_3"/>
    <property type="match status" value="1"/>
</dbReference>
<dbReference type="Gene3D" id="2.60.120.10">
    <property type="entry name" value="Jelly Rolls"/>
    <property type="match status" value="1"/>
</dbReference>
<keyword evidence="3" id="KW-1185">Reference proteome</keyword>
<dbReference type="AlphaFoldDB" id="A0A5B8VCE6"/>
<accession>A0A5B8VCE6</accession>
<sequence length="188" mass="22258">MLELLNYINKFQKLDNETAQAVQNLFVEEVYKKDELLVEAGKICTKVFFIKSGFVRRFFIYNEEEVTIWFYGSNQMTTSMPSFFEQKPAYEYLQACEDTVIYSISFNDEQKLLDKYPLFTKFHTKQLRYFLAGIDEVNYRFKLMTAKEKYNAMLAFAPEIMQKAKLKHVASFLDITQETLSRIRASII</sequence>
<evidence type="ECO:0000313" key="3">
    <source>
        <dbReference type="Proteomes" id="UP000321533"/>
    </source>
</evidence>
<gene>
    <name evidence="2" type="ORF">FRZ67_17260</name>
</gene>
<dbReference type="SUPFAM" id="SSF51206">
    <property type="entry name" value="cAMP-binding domain-like"/>
    <property type="match status" value="1"/>
</dbReference>